<evidence type="ECO:0000313" key="1">
    <source>
        <dbReference type="EMBL" id="AXG05345.1"/>
    </source>
</evidence>
<sequence>MAVTRRSRLIAVVVALLLVGAGCVAPTSQSAPPPGLDDDAVTDANALVRAHTTALESQSFTAHTTTTSRPTDAEYRVVLNRTWRVDPTGTFRGSVVDTSTAVGDAPERYARGPDERAAWREGTTTYRRVDRGGNVTYRRVDLFNSSVKLSAAIQRQALYRLNTRTEATVTPVLRNGSRRYRIEARLNDTAVTTNASMTLLVDTSGVVRTMRTNQTVRYRSGNRVVTRTVRIEDVGTTTVERPDWYPTAAEATRTATDG</sequence>
<name>A0A345DZH3_9EURY</name>
<evidence type="ECO:0008006" key="3">
    <source>
        <dbReference type="Google" id="ProtNLM"/>
    </source>
</evidence>
<dbReference type="KEGG" id="haj:DU500_02260"/>
<dbReference type="AlphaFoldDB" id="A0A345DZH3"/>
<evidence type="ECO:0000313" key="2">
    <source>
        <dbReference type="Proteomes" id="UP000253273"/>
    </source>
</evidence>
<dbReference type="Proteomes" id="UP000253273">
    <property type="component" value="Chromosome"/>
</dbReference>
<reference evidence="1 2" key="1">
    <citation type="submission" date="2018-07" db="EMBL/GenBank/DDBJ databases">
        <title>Genome sequences of Haloplanus sp. CBA1113.</title>
        <authorList>
            <person name="Kim Y.B."/>
            <person name="Roh S.W."/>
        </authorList>
    </citation>
    <scope>NUCLEOTIDE SEQUENCE [LARGE SCALE GENOMIC DNA]</scope>
    <source>
        <strain evidence="1 2">CBA1113</strain>
    </source>
</reference>
<protein>
    <recommendedName>
        <fullName evidence="3">Outer membrane lipoprotein carrier protein LolA</fullName>
    </recommendedName>
</protein>
<proteinExistence type="predicted"/>
<organism evidence="1 2">
    <name type="scientific">Haloplanus rubicundus</name>
    <dbReference type="NCBI Taxonomy" id="1547898"/>
    <lineage>
        <taxon>Archaea</taxon>
        <taxon>Methanobacteriati</taxon>
        <taxon>Methanobacteriota</taxon>
        <taxon>Stenosarchaea group</taxon>
        <taxon>Halobacteria</taxon>
        <taxon>Halobacteriales</taxon>
        <taxon>Haloferacaceae</taxon>
        <taxon>Haloplanus</taxon>
    </lineage>
</organism>
<gene>
    <name evidence="1" type="ORF">DU500_02260</name>
</gene>
<keyword evidence="2" id="KW-1185">Reference proteome</keyword>
<dbReference type="PROSITE" id="PS51257">
    <property type="entry name" value="PROKAR_LIPOPROTEIN"/>
    <property type="match status" value="1"/>
</dbReference>
<accession>A0A345DZH3</accession>
<dbReference type="EMBL" id="CP031150">
    <property type="protein sequence ID" value="AXG05345.1"/>
    <property type="molecule type" value="Genomic_DNA"/>
</dbReference>